<evidence type="ECO:0000313" key="2">
    <source>
        <dbReference type="Proteomes" id="UP001146351"/>
    </source>
</evidence>
<reference evidence="1" key="1">
    <citation type="submission" date="2022-11" db="EMBL/GenBank/DDBJ databases">
        <authorList>
            <person name="Petersen C."/>
        </authorList>
    </citation>
    <scope>NUCLEOTIDE SEQUENCE</scope>
    <source>
        <strain evidence="1">IBT 21917</strain>
    </source>
</reference>
<organism evidence="1 2">
    <name type="scientific">Penicillium capsulatum</name>
    <dbReference type="NCBI Taxonomy" id="69766"/>
    <lineage>
        <taxon>Eukaryota</taxon>
        <taxon>Fungi</taxon>
        <taxon>Dikarya</taxon>
        <taxon>Ascomycota</taxon>
        <taxon>Pezizomycotina</taxon>
        <taxon>Eurotiomycetes</taxon>
        <taxon>Eurotiomycetidae</taxon>
        <taxon>Eurotiales</taxon>
        <taxon>Aspergillaceae</taxon>
        <taxon>Penicillium</taxon>
    </lineage>
</organism>
<dbReference type="SUPFAM" id="SSF56112">
    <property type="entry name" value="Protein kinase-like (PK-like)"/>
    <property type="match status" value="1"/>
</dbReference>
<dbReference type="Gene3D" id="3.30.200.20">
    <property type="entry name" value="Phosphorylase Kinase, domain 1"/>
    <property type="match status" value="1"/>
</dbReference>
<sequence length="538" mass="62102">MSNGSTSDENLFSYSSGRFLYNEELRLRERYMRFDVAALENAIAKHVGHGNVKSLVKLSEGGFNRVLVATMEDGFRAIVKIPYWISVPKTYATASEVATLTFLRSKGVPVPKVYGWSSTTENSVGVEYIIMEHASGVGADSRWFNTTKYQKKELVTGIIDVEKKLFNIPFASIGSLYFKDDLPRQWQGPLYLPGTPDEDRDSETYCIGPIADYMFWYGQRAKLELDRGPWSDPRQYLLAIANKEIKWTEQFGKLLECEFPHNTVFPGVNSHYDYLELLKKYLAIAPYLLPKDPRDILNRPTLRHPDLTPSNVFVCPDTFNVTCIIDWQHTTVTPLLLAAGYPKLFENPEPDPPTCLVPPKYPEGYDTMSPKDKAEVDELIRRQSLFYLYRVFNGGLNKVHLKALQDPLILSRQHLVDFAGRQWSGNLMTLRGALMRMRDIWIHVPGKDENFECPIGFSEQELKEQTENEPMWYNLNMLVSHWRDELGLSEEGWVRTDWYDHAVKRNESLRAEFSEGGSTDEREKIKRGWPFQDHEEFF</sequence>
<dbReference type="InterPro" id="IPR011009">
    <property type="entry name" value="Kinase-like_dom_sf"/>
</dbReference>
<gene>
    <name evidence="1" type="ORF">N7492_008292</name>
</gene>
<dbReference type="Gene3D" id="3.90.1200.10">
    <property type="match status" value="1"/>
</dbReference>
<accession>A0A9W9LGL4</accession>
<keyword evidence="2" id="KW-1185">Reference proteome</keyword>
<evidence type="ECO:0000313" key="1">
    <source>
        <dbReference type="EMBL" id="KAJ5155489.1"/>
    </source>
</evidence>
<dbReference type="GO" id="GO:0005739">
    <property type="term" value="C:mitochondrion"/>
    <property type="evidence" value="ECO:0007669"/>
    <property type="project" value="TreeGrafter"/>
</dbReference>
<dbReference type="EMBL" id="JAPQKO010000006">
    <property type="protein sequence ID" value="KAJ5155489.1"/>
    <property type="molecule type" value="Genomic_DNA"/>
</dbReference>
<dbReference type="InterPro" id="IPR051035">
    <property type="entry name" value="Mito_inheritance_9"/>
</dbReference>
<dbReference type="AlphaFoldDB" id="A0A9W9LGL4"/>
<keyword evidence="1" id="KW-0418">Kinase</keyword>
<protein>
    <submittedName>
        <fullName evidence="1">Serine/threonine protein kinase</fullName>
    </submittedName>
</protein>
<dbReference type="PANTHER" id="PTHR36091:SF2">
    <property type="entry name" value="AMINOGLYCOSIDE PHOSPHOTRANSFERASE DOMAIN-CONTAINING PROTEIN"/>
    <property type="match status" value="1"/>
</dbReference>
<proteinExistence type="predicted"/>
<dbReference type="Proteomes" id="UP001146351">
    <property type="component" value="Unassembled WGS sequence"/>
</dbReference>
<reference evidence="1" key="2">
    <citation type="journal article" date="2023" name="IMA Fungus">
        <title>Comparative genomic study of the Penicillium genus elucidates a diverse pangenome and 15 lateral gene transfer events.</title>
        <authorList>
            <person name="Petersen C."/>
            <person name="Sorensen T."/>
            <person name="Nielsen M.R."/>
            <person name="Sondergaard T.E."/>
            <person name="Sorensen J.L."/>
            <person name="Fitzpatrick D.A."/>
            <person name="Frisvad J.C."/>
            <person name="Nielsen K.L."/>
        </authorList>
    </citation>
    <scope>NUCLEOTIDE SEQUENCE</scope>
    <source>
        <strain evidence="1">IBT 21917</strain>
    </source>
</reference>
<dbReference type="PANTHER" id="PTHR36091">
    <property type="entry name" value="ALTERED INHERITANCE OF MITOCHONDRIA PROTEIN 9, MITOCHONDRIAL"/>
    <property type="match status" value="1"/>
</dbReference>
<dbReference type="OrthoDB" id="10003767at2759"/>
<comment type="caution">
    <text evidence="1">The sequence shown here is derived from an EMBL/GenBank/DDBJ whole genome shotgun (WGS) entry which is preliminary data.</text>
</comment>
<name>A0A9W9LGL4_9EURO</name>
<keyword evidence="1" id="KW-0723">Serine/threonine-protein kinase</keyword>
<keyword evidence="1" id="KW-0808">Transferase</keyword>
<dbReference type="GO" id="GO:0004674">
    <property type="term" value="F:protein serine/threonine kinase activity"/>
    <property type="evidence" value="ECO:0007669"/>
    <property type="project" value="UniProtKB-KW"/>
</dbReference>